<gene>
    <name evidence="3" type="ORF">Nepgr_008065</name>
</gene>
<proteinExistence type="predicted"/>
<evidence type="ECO:0000256" key="2">
    <source>
        <dbReference type="SAM" id="Phobius"/>
    </source>
</evidence>
<dbReference type="Proteomes" id="UP001279734">
    <property type="component" value="Unassembled WGS sequence"/>
</dbReference>
<feature type="transmembrane region" description="Helical" evidence="2">
    <location>
        <begin position="280"/>
        <end position="299"/>
    </location>
</feature>
<evidence type="ECO:0000313" key="3">
    <source>
        <dbReference type="EMBL" id="GMH06225.1"/>
    </source>
</evidence>
<dbReference type="AlphaFoldDB" id="A0AAD3XJ16"/>
<feature type="transmembrane region" description="Helical" evidence="2">
    <location>
        <begin position="342"/>
        <end position="358"/>
    </location>
</feature>
<comment type="caution">
    <text evidence="3">The sequence shown here is derived from an EMBL/GenBank/DDBJ whole genome shotgun (WGS) entry which is preliminary data.</text>
</comment>
<sequence>MPGNPYGVVPVISLAIASPNVDSRFFSLMRKLRCLRVVIRISYSGTRLEENNNWPLVWDLASSDVVDELLINPITTTSSIIHLSPDGKEALGDIVFSPLNVEGLQGYDISTDVTSISFADILKHGIHSKEVDEPGTCGAHQLPITDADHLKVLGGSFCHEGNVGSPTSGFALNTLKVFLEMEQLSLPILITSPRLCHSYQVVTDDHQDGDPTSSPNLGRKLSFGGEQNQYVDSMDSPSEGIGPISKKSHRPKKKQSPRFQCSNRLGIPPWRAGWNGSARMVWALSMVCILPGWFIGLAWQDGMALLGRFWLCWYGSAGWVWALVVVLCNLPGLVFVLPECQYGSLGSLVFALVLVCLYEKEMEKSDEKVGKLRIAWYGLLPVWSKHSGKAIG</sequence>
<keyword evidence="2" id="KW-1133">Transmembrane helix</keyword>
<dbReference type="EMBL" id="BSYO01000006">
    <property type="protein sequence ID" value="GMH06225.1"/>
    <property type="molecule type" value="Genomic_DNA"/>
</dbReference>
<reference evidence="3" key="1">
    <citation type="submission" date="2023-05" db="EMBL/GenBank/DDBJ databases">
        <title>Nepenthes gracilis genome sequencing.</title>
        <authorList>
            <person name="Fukushima K."/>
        </authorList>
    </citation>
    <scope>NUCLEOTIDE SEQUENCE</scope>
    <source>
        <strain evidence="3">SING2019-196</strain>
    </source>
</reference>
<keyword evidence="2" id="KW-0812">Transmembrane</keyword>
<feature type="region of interest" description="Disordered" evidence="1">
    <location>
        <begin position="233"/>
        <end position="263"/>
    </location>
</feature>
<keyword evidence="2" id="KW-0472">Membrane</keyword>
<keyword evidence="4" id="KW-1185">Reference proteome</keyword>
<feature type="transmembrane region" description="Helical" evidence="2">
    <location>
        <begin position="311"/>
        <end position="336"/>
    </location>
</feature>
<feature type="compositionally biased region" description="Basic residues" evidence="1">
    <location>
        <begin position="246"/>
        <end position="256"/>
    </location>
</feature>
<name>A0AAD3XJ16_NEPGR</name>
<accession>A0AAD3XJ16</accession>
<protein>
    <submittedName>
        <fullName evidence="3">Uncharacterized protein</fullName>
    </submittedName>
</protein>
<organism evidence="3 4">
    <name type="scientific">Nepenthes gracilis</name>
    <name type="common">Slender pitcher plant</name>
    <dbReference type="NCBI Taxonomy" id="150966"/>
    <lineage>
        <taxon>Eukaryota</taxon>
        <taxon>Viridiplantae</taxon>
        <taxon>Streptophyta</taxon>
        <taxon>Embryophyta</taxon>
        <taxon>Tracheophyta</taxon>
        <taxon>Spermatophyta</taxon>
        <taxon>Magnoliopsida</taxon>
        <taxon>eudicotyledons</taxon>
        <taxon>Gunneridae</taxon>
        <taxon>Pentapetalae</taxon>
        <taxon>Caryophyllales</taxon>
        <taxon>Nepenthaceae</taxon>
        <taxon>Nepenthes</taxon>
    </lineage>
</organism>
<evidence type="ECO:0000313" key="4">
    <source>
        <dbReference type="Proteomes" id="UP001279734"/>
    </source>
</evidence>
<evidence type="ECO:0000256" key="1">
    <source>
        <dbReference type="SAM" id="MobiDB-lite"/>
    </source>
</evidence>